<dbReference type="RefSeq" id="WP_012168622.1">
    <property type="nucleotide sequence ID" value="NC_009937.1"/>
</dbReference>
<reference evidence="2 3" key="6">
    <citation type="journal article" date="2011" name="Appl. Environ. Microbiol.">
        <title>Involvement of the azorhizobial chromosome partition gene (parA) in the onset of bacteroid differentiation during Sesbania rostrata stem nodule development.</title>
        <authorList>
            <person name="Liu CT."/>
            <person name="Lee KB."/>
            <person name="Wang YS."/>
            <person name="Peng MH."/>
            <person name="Lee KT."/>
            <person name="Suzuki S."/>
            <person name="Suzuki T."/>
            <person name="Oyaizu H."/>
        </authorList>
    </citation>
    <scope>NUCLEOTIDE SEQUENCE [LARGE SCALE GENOMIC DNA]</scope>
    <source>
        <strain evidence="3">ATCC 43989 / DSM 5975 / JCM 20966 / LMG 6465 / NBRC 14845 / NCIMB 13405 / ORS 571</strain>
    </source>
</reference>
<accession>A8IGI1</accession>
<evidence type="ECO:0000313" key="2">
    <source>
        <dbReference type="EMBL" id="BAF86089.1"/>
    </source>
</evidence>
<dbReference type="Pfam" id="PF00027">
    <property type="entry name" value="cNMP_binding"/>
    <property type="match status" value="1"/>
</dbReference>
<dbReference type="EMBL" id="AP009384">
    <property type="protein sequence ID" value="BAF86089.1"/>
    <property type="molecule type" value="Genomic_DNA"/>
</dbReference>
<reference evidence="2 3" key="3">
    <citation type="journal article" date="2008" name="BMC Genomics">
        <title>The genome of the versatile nitrogen fixer Azorhizobium caulinodans ORS571.</title>
        <authorList>
            <person name="Lee KB."/>
            <person name="Backer P.D."/>
            <person name="Aono T."/>
            <person name="Liu CT."/>
            <person name="Suzuki S."/>
            <person name="Suzuki T."/>
            <person name="Kaneko T."/>
            <person name="Yamada M."/>
            <person name="Tabata S."/>
            <person name="Kupfer D.M."/>
            <person name="Najar F.Z."/>
            <person name="Wiley G.B."/>
            <person name="Roe B."/>
            <person name="Binnewies T.T."/>
            <person name="Ussery D.W."/>
            <person name="D'Haeze W."/>
            <person name="Herder J.D."/>
            <person name="Gevers D."/>
            <person name="Vereecke D."/>
            <person name="Holsters M."/>
            <person name="Oyaizu H."/>
        </authorList>
    </citation>
    <scope>NUCLEOTIDE SEQUENCE [LARGE SCALE GENOMIC DNA]</scope>
    <source>
        <strain evidence="3">ATCC 43989 / DSM 5975 / JCM 20966 / LMG 6465 / NBRC 14845 / NCIMB 13405 / ORS 571</strain>
    </source>
</reference>
<proteinExistence type="predicted"/>
<keyword evidence="3" id="KW-1185">Reference proteome</keyword>
<protein>
    <submittedName>
        <fullName evidence="2">Cyclic nucleotide-binding protein</fullName>
    </submittedName>
</protein>
<dbReference type="GO" id="GO:0042391">
    <property type="term" value="P:regulation of membrane potential"/>
    <property type="evidence" value="ECO:0007669"/>
    <property type="project" value="TreeGrafter"/>
</dbReference>
<dbReference type="InterPro" id="IPR014710">
    <property type="entry name" value="RmlC-like_jellyroll"/>
</dbReference>
<dbReference type="HOGENOM" id="CLU_075053_16_3_5"/>
<dbReference type="PANTHER" id="PTHR10217">
    <property type="entry name" value="VOLTAGE AND LIGAND GATED POTASSIUM CHANNEL"/>
    <property type="match status" value="1"/>
</dbReference>
<dbReference type="GO" id="GO:0005249">
    <property type="term" value="F:voltage-gated potassium channel activity"/>
    <property type="evidence" value="ECO:0007669"/>
    <property type="project" value="TreeGrafter"/>
</dbReference>
<dbReference type="Proteomes" id="UP000000270">
    <property type="component" value="Chromosome"/>
</dbReference>
<reference evidence="3" key="2">
    <citation type="submission" date="2007-04" db="EMBL/GenBank/DDBJ databases">
        <title>Complete genome sequence of the nitrogen-fixing bacterium Azorhizobium caulinodans ORS571.</title>
        <authorList>
            <person name="Lee K.B."/>
            <person name="Backer P.D."/>
            <person name="Aono T."/>
            <person name="Liu C.T."/>
            <person name="Suzuki S."/>
            <person name="Suzuki T."/>
            <person name="Kaneko T."/>
            <person name="Yamada M."/>
            <person name="Tabata S."/>
            <person name="Kupfer D.M."/>
            <person name="Najar F.Z."/>
            <person name="Wiley G.B."/>
            <person name="Roe B."/>
            <person name="Binnewies T."/>
            <person name="Ussery D."/>
            <person name="Vereecke D."/>
            <person name="Gevers D."/>
            <person name="Holsters M."/>
            <person name="Oyaizu H."/>
        </authorList>
    </citation>
    <scope>NUCLEOTIDE SEQUENCE [LARGE SCALE GENOMIC DNA]</scope>
    <source>
        <strain evidence="3">ATCC 43989 / DSM 5975 / JCM 20966 / LMG 6465 / NBRC 14845 / NCIMB 13405 / ORS 571</strain>
    </source>
</reference>
<gene>
    <name evidence="2" type="ordered locus">AZC_0091</name>
</gene>
<dbReference type="CDD" id="cd00038">
    <property type="entry name" value="CAP_ED"/>
    <property type="match status" value="1"/>
</dbReference>
<evidence type="ECO:0000313" key="3">
    <source>
        <dbReference type="Proteomes" id="UP000000270"/>
    </source>
</evidence>
<dbReference type="SUPFAM" id="SSF51206">
    <property type="entry name" value="cAMP-binding domain-like"/>
    <property type="match status" value="1"/>
</dbReference>
<dbReference type="AlphaFoldDB" id="A8IGI1"/>
<dbReference type="eggNOG" id="COG0664">
    <property type="taxonomic scope" value="Bacteria"/>
</dbReference>
<reference evidence="2 3" key="4">
    <citation type="journal article" date="2009" name="Appl. Environ. Microbiol.">
        <title>Comparative genome-wide transcriptional profiling of Azorhizobium caulinodans ORS571 grown under free-living and symbiotic conditions.</title>
        <authorList>
            <person name="Tsukada S."/>
            <person name="Aono T."/>
            <person name="Akiba N."/>
            <person name="Lee KB."/>
            <person name="Liu CT."/>
            <person name="Toyazaki H."/>
            <person name="Oyaizu H."/>
        </authorList>
    </citation>
    <scope>NUCLEOTIDE SEQUENCE [LARGE SCALE GENOMIC DNA]</scope>
    <source>
        <strain evidence="3">ATCC 43989 / DSM 5975 / JCM 20966 / LMG 6465 / NBRC 14845 / NCIMB 13405 / ORS 571</strain>
    </source>
</reference>
<dbReference type="SMART" id="SM00100">
    <property type="entry name" value="cNMP"/>
    <property type="match status" value="1"/>
</dbReference>
<dbReference type="InterPro" id="IPR018490">
    <property type="entry name" value="cNMP-bd_dom_sf"/>
</dbReference>
<dbReference type="GO" id="GO:0005886">
    <property type="term" value="C:plasma membrane"/>
    <property type="evidence" value="ECO:0007669"/>
    <property type="project" value="TreeGrafter"/>
</dbReference>
<dbReference type="InterPro" id="IPR050818">
    <property type="entry name" value="KCNH_animal-type"/>
</dbReference>
<reference evidence="2 3" key="1">
    <citation type="journal article" date="2007" name="Appl. Environ. Microbiol.">
        <title>Rhizobial factors required for stem nodule maturation and maintenance in Sesbania rostrata-Azorhizobium caulinodans ORS571 symbiosis.</title>
        <authorList>
            <person name="Suzuki S."/>
            <person name="Aono T."/>
            <person name="Lee KB."/>
            <person name="Suzuki T."/>
            <person name="Liu CT."/>
            <person name="Miwa H."/>
            <person name="Wakao S."/>
            <person name="Iki T."/>
            <person name="Oyaizu H."/>
        </authorList>
    </citation>
    <scope>NUCLEOTIDE SEQUENCE [LARGE SCALE GENOMIC DNA]</scope>
    <source>
        <strain evidence="3">ATCC 43989 / DSM 5975 / JCM 20966 / LMG 6465 / NBRC 14845 / NCIMB 13405 / ORS 571</strain>
    </source>
</reference>
<dbReference type="Gene3D" id="2.60.120.10">
    <property type="entry name" value="Jelly Rolls"/>
    <property type="match status" value="1"/>
</dbReference>
<dbReference type="KEGG" id="azc:AZC_0091"/>
<name>A8IGI1_AZOC5</name>
<dbReference type="PANTHER" id="PTHR10217:SF435">
    <property type="entry name" value="POTASSIUM VOLTAGE-GATED CHANNEL PROTEIN EAG"/>
    <property type="match status" value="1"/>
</dbReference>
<feature type="domain" description="Cyclic nucleotide-binding" evidence="1">
    <location>
        <begin position="15"/>
        <end position="117"/>
    </location>
</feature>
<dbReference type="PROSITE" id="PS50042">
    <property type="entry name" value="CNMP_BINDING_3"/>
    <property type="match status" value="1"/>
</dbReference>
<evidence type="ECO:0000259" key="1">
    <source>
        <dbReference type="PROSITE" id="PS50042"/>
    </source>
</evidence>
<dbReference type="STRING" id="438753.AZC_0091"/>
<organism evidence="2 3">
    <name type="scientific">Azorhizobium caulinodans (strain ATCC 43989 / DSM 5975 / JCM 20966 / LMG 6465 / NBRC 14845 / NCIMB 13405 / ORS 571)</name>
    <dbReference type="NCBI Taxonomy" id="438753"/>
    <lineage>
        <taxon>Bacteria</taxon>
        <taxon>Pseudomonadati</taxon>
        <taxon>Pseudomonadota</taxon>
        <taxon>Alphaproteobacteria</taxon>
        <taxon>Hyphomicrobiales</taxon>
        <taxon>Xanthobacteraceae</taxon>
        <taxon>Azorhizobium</taxon>
    </lineage>
</organism>
<reference evidence="2 3" key="5">
    <citation type="journal article" date="2010" name="Appl. Environ. Microbiol.">
        <title>phrR-like gene praR of Azorhizobium caulinodans ORS571 is essential for symbiosis with Sesbania rostrata and is involved in expression of reb genes.</title>
        <authorList>
            <person name="Akiba N."/>
            <person name="Aono T."/>
            <person name="Toyazaki H."/>
            <person name="Sato S."/>
            <person name="Oyaizu H."/>
        </authorList>
    </citation>
    <scope>NUCLEOTIDE SEQUENCE [LARGE SCALE GENOMIC DNA]</scope>
    <source>
        <strain evidence="3">ATCC 43989 / DSM 5975 / JCM 20966 / LMG 6465 / NBRC 14845 / NCIMB 13405 / ORS 571</strain>
    </source>
</reference>
<dbReference type="InterPro" id="IPR000595">
    <property type="entry name" value="cNMP-bd_dom"/>
</dbReference>
<sequence>MSLDQDVVLLQSVPTFRALSAEALRALAISVEERRLSPGEVLFRAGEPADCGYVVRTGRIEVFTAKGDRRAQRLEVTPGGLVGEMALILERPRPADAVAIDAATVLRIPRTTFLRVLESFPEAAVELRKLIAQRVETVLRSLDGLRDKLETPVRPPARKG</sequence>